<keyword evidence="2" id="KW-1185">Reference proteome</keyword>
<sequence length="126" mass="14083">MSHSKSVTSRCERETNLRMAPECCYRVCSSAKRHRVVLWMLCSLALPLGLETAPSNIKSGPGAPSRAKREFIEDSVIESKIGMVMRLNEQAAAILNSFRIAKKKKEAIWFGCGVDWSGNKVLQRVE</sequence>
<accession>A0A8K0P840</accession>
<dbReference type="AlphaFoldDB" id="A0A8K0P840"/>
<dbReference type="Proteomes" id="UP000792457">
    <property type="component" value="Unassembled WGS sequence"/>
</dbReference>
<reference evidence="1" key="2">
    <citation type="submission" date="2017-10" db="EMBL/GenBank/DDBJ databases">
        <title>Ladona fulva Genome sequencing and assembly.</title>
        <authorList>
            <person name="Murali S."/>
            <person name="Richards S."/>
            <person name="Bandaranaike D."/>
            <person name="Bellair M."/>
            <person name="Blankenburg K."/>
            <person name="Chao H."/>
            <person name="Dinh H."/>
            <person name="Doddapaneni H."/>
            <person name="Dugan-Rocha S."/>
            <person name="Elkadiri S."/>
            <person name="Gnanaolivu R."/>
            <person name="Hernandez B."/>
            <person name="Skinner E."/>
            <person name="Javaid M."/>
            <person name="Lee S."/>
            <person name="Li M."/>
            <person name="Ming W."/>
            <person name="Munidasa M."/>
            <person name="Muniz J."/>
            <person name="Nguyen L."/>
            <person name="Hughes D."/>
            <person name="Osuji N."/>
            <person name="Pu L.-L."/>
            <person name="Puazo M."/>
            <person name="Qu C."/>
            <person name="Quiroz J."/>
            <person name="Raj R."/>
            <person name="Weissenberger G."/>
            <person name="Xin Y."/>
            <person name="Zou X."/>
            <person name="Han Y."/>
            <person name="Worley K."/>
            <person name="Muzny D."/>
            <person name="Gibbs R."/>
        </authorList>
    </citation>
    <scope>NUCLEOTIDE SEQUENCE</scope>
    <source>
        <strain evidence="1">Sampled in the wild</strain>
    </source>
</reference>
<protein>
    <submittedName>
        <fullName evidence="1">Uncharacterized protein</fullName>
    </submittedName>
</protein>
<gene>
    <name evidence="1" type="ORF">J437_LFUL016986</name>
</gene>
<evidence type="ECO:0000313" key="1">
    <source>
        <dbReference type="EMBL" id="KAG8236647.1"/>
    </source>
</evidence>
<comment type="caution">
    <text evidence="1">The sequence shown here is derived from an EMBL/GenBank/DDBJ whole genome shotgun (WGS) entry which is preliminary data.</text>
</comment>
<organism evidence="1 2">
    <name type="scientific">Ladona fulva</name>
    <name type="common">Scarce chaser dragonfly</name>
    <name type="synonym">Libellula fulva</name>
    <dbReference type="NCBI Taxonomy" id="123851"/>
    <lineage>
        <taxon>Eukaryota</taxon>
        <taxon>Metazoa</taxon>
        <taxon>Ecdysozoa</taxon>
        <taxon>Arthropoda</taxon>
        <taxon>Hexapoda</taxon>
        <taxon>Insecta</taxon>
        <taxon>Pterygota</taxon>
        <taxon>Palaeoptera</taxon>
        <taxon>Odonata</taxon>
        <taxon>Epiprocta</taxon>
        <taxon>Anisoptera</taxon>
        <taxon>Libelluloidea</taxon>
        <taxon>Libellulidae</taxon>
        <taxon>Ladona</taxon>
    </lineage>
</organism>
<evidence type="ECO:0000313" key="2">
    <source>
        <dbReference type="Proteomes" id="UP000792457"/>
    </source>
</evidence>
<dbReference type="EMBL" id="KZ309056">
    <property type="protein sequence ID" value="KAG8236647.1"/>
    <property type="molecule type" value="Genomic_DNA"/>
</dbReference>
<proteinExistence type="predicted"/>
<name>A0A8K0P840_LADFU</name>
<reference evidence="1" key="1">
    <citation type="submission" date="2013-04" db="EMBL/GenBank/DDBJ databases">
        <authorList>
            <person name="Qu J."/>
            <person name="Murali S.C."/>
            <person name="Bandaranaike D."/>
            <person name="Bellair M."/>
            <person name="Blankenburg K."/>
            <person name="Chao H."/>
            <person name="Dinh H."/>
            <person name="Doddapaneni H."/>
            <person name="Downs B."/>
            <person name="Dugan-Rocha S."/>
            <person name="Elkadiri S."/>
            <person name="Gnanaolivu R.D."/>
            <person name="Hernandez B."/>
            <person name="Javaid M."/>
            <person name="Jayaseelan J.C."/>
            <person name="Lee S."/>
            <person name="Li M."/>
            <person name="Ming W."/>
            <person name="Munidasa M."/>
            <person name="Muniz J."/>
            <person name="Nguyen L."/>
            <person name="Ongeri F."/>
            <person name="Osuji N."/>
            <person name="Pu L.-L."/>
            <person name="Puazo M."/>
            <person name="Qu C."/>
            <person name="Quiroz J."/>
            <person name="Raj R."/>
            <person name="Weissenberger G."/>
            <person name="Xin Y."/>
            <person name="Zou X."/>
            <person name="Han Y."/>
            <person name="Richards S."/>
            <person name="Worley K."/>
            <person name="Muzny D."/>
            <person name="Gibbs R."/>
        </authorList>
    </citation>
    <scope>NUCLEOTIDE SEQUENCE</scope>
    <source>
        <strain evidence="1">Sampled in the wild</strain>
    </source>
</reference>